<evidence type="ECO:0000313" key="2">
    <source>
        <dbReference type="EMBL" id="OYQ30075.1"/>
    </source>
</evidence>
<keyword evidence="3" id="KW-1185">Reference proteome</keyword>
<dbReference type="SUPFAM" id="SSF47598">
    <property type="entry name" value="Ribbon-helix-helix"/>
    <property type="match status" value="1"/>
</dbReference>
<dbReference type="GO" id="GO:0006355">
    <property type="term" value="P:regulation of DNA-templated transcription"/>
    <property type="evidence" value="ECO:0007669"/>
    <property type="project" value="InterPro"/>
</dbReference>
<proteinExistence type="predicted"/>
<dbReference type="Pfam" id="PF22513">
    <property type="entry name" value="FitA-like_RHH"/>
    <property type="match status" value="1"/>
</dbReference>
<protein>
    <recommendedName>
        <fullName evidence="1">Antitoxin FitA-like ribbon-helix-helix domain-containing protein</fullName>
    </recommendedName>
</protein>
<gene>
    <name evidence="2" type="ORF">CHU93_06965</name>
</gene>
<accession>A0A255YNA8</accession>
<reference evidence="2 3" key="1">
    <citation type="submission" date="2017-07" db="EMBL/GenBank/DDBJ databases">
        <title>Sandarakinorhabdus cyanobacteriorum sp. nov., a novel bacterium isolated from cyanobacterial aggregates in a eutrophic lake.</title>
        <authorList>
            <person name="Cai H."/>
        </authorList>
    </citation>
    <scope>NUCLEOTIDE SEQUENCE [LARGE SCALE GENOMIC DNA]</scope>
    <source>
        <strain evidence="2 3">TH057</strain>
    </source>
</reference>
<feature type="domain" description="Antitoxin FitA-like ribbon-helix-helix" evidence="1">
    <location>
        <begin position="2"/>
        <end position="40"/>
    </location>
</feature>
<name>A0A255YNA8_9SPHN</name>
<evidence type="ECO:0000259" key="1">
    <source>
        <dbReference type="Pfam" id="PF22513"/>
    </source>
</evidence>
<dbReference type="RefSeq" id="WP_094473385.1">
    <property type="nucleotide sequence ID" value="NZ_NOXT01000102.1"/>
</dbReference>
<dbReference type="EMBL" id="NOXT01000102">
    <property type="protein sequence ID" value="OYQ30075.1"/>
    <property type="molecule type" value="Genomic_DNA"/>
</dbReference>
<evidence type="ECO:0000313" key="3">
    <source>
        <dbReference type="Proteomes" id="UP000216991"/>
    </source>
</evidence>
<dbReference type="OrthoDB" id="2389872at2"/>
<dbReference type="InterPro" id="IPR010985">
    <property type="entry name" value="Ribbon_hlx_hlx"/>
</dbReference>
<dbReference type="InterPro" id="IPR053853">
    <property type="entry name" value="FitA-like_RHH"/>
</dbReference>
<dbReference type="AlphaFoldDB" id="A0A255YNA8"/>
<comment type="caution">
    <text evidence="2">The sequence shown here is derived from an EMBL/GenBank/DDBJ whole genome shotgun (WGS) entry which is preliminary data.</text>
</comment>
<organism evidence="2 3">
    <name type="scientific">Sandarakinorhabdus cyanobacteriorum</name>
    <dbReference type="NCBI Taxonomy" id="1981098"/>
    <lineage>
        <taxon>Bacteria</taxon>
        <taxon>Pseudomonadati</taxon>
        <taxon>Pseudomonadota</taxon>
        <taxon>Alphaproteobacteria</taxon>
        <taxon>Sphingomonadales</taxon>
        <taxon>Sphingosinicellaceae</taxon>
        <taxon>Sandarakinorhabdus</taxon>
    </lineage>
</organism>
<dbReference type="Proteomes" id="UP000216991">
    <property type="component" value="Unassembled WGS sequence"/>
</dbReference>
<sequence>MAQILVRNLDEHVKAGLARRAARHGRSLEAEARAILAEAVAPPEQGLGSYMQSLFADCSLDEPIAELKGQAARPVSFD</sequence>
<dbReference type="Gene3D" id="1.10.1220.10">
    <property type="entry name" value="Met repressor-like"/>
    <property type="match status" value="1"/>
</dbReference>
<dbReference type="InterPro" id="IPR013321">
    <property type="entry name" value="Arc_rbn_hlx_hlx"/>
</dbReference>